<dbReference type="Proteomes" id="UP000629468">
    <property type="component" value="Unassembled WGS sequence"/>
</dbReference>
<dbReference type="PANTHER" id="PTHR11875">
    <property type="entry name" value="TESTIS-SPECIFIC Y-ENCODED PROTEIN"/>
    <property type="match status" value="1"/>
</dbReference>
<protein>
    <recommendedName>
        <fullName evidence="6">Nucleosome assembly protein</fullName>
    </recommendedName>
</protein>
<dbReference type="Pfam" id="PF00956">
    <property type="entry name" value="NAP"/>
    <property type="match status" value="1"/>
</dbReference>
<organism evidence="4 5">
    <name type="scientific">Agaricus bisporus var. burnettii</name>
    <dbReference type="NCBI Taxonomy" id="192524"/>
    <lineage>
        <taxon>Eukaryota</taxon>
        <taxon>Fungi</taxon>
        <taxon>Dikarya</taxon>
        <taxon>Basidiomycota</taxon>
        <taxon>Agaricomycotina</taxon>
        <taxon>Agaricomycetes</taxon>
        <taxon>Agaricomycetidae</taxon>
        <taxon>Agaricales</taxon>
        <taxon>Agaricineae</taxon>
        <taxon>Agaricaceae</taxon>
        <taxon>Agaricus</taxon>
    </lineage>
</organism>
<dbReference type="FunFam" id="3.30.1120.90:FF:000003">
    <property type="entry name" value="Nucleosome assembly protein"/>
    <property type="match status" value="1"/>
</dbReference>
<gene>
    <name evidence="4" type="ORF">Agabi119p4_10989</name>
</gene>
<evidence type="ECO:0000256" key="2">
    <source>
        <dbReference type="RuleBase" id="RU003876"/>
    </source>
</evidence>
<dbReference type="InterPro" id="IPR002164">
    <property type="entry name" value="NAP_family"/>
</dbReference>
<feature type="region of interest" description="Disordered" evidence="3">
    <location>
        <begin position="1"/>
        <end position="22"/>
    </location>
</feature>
<dbReference type="GO" id="GO:0005634">
    <property type="term" value="C:nucleus"/>
    <property type="evidence" value="ECO:0007669"/>
    <property type="project" value="InterPro"/>
</dbReference>
<dbReference type="InterPro" id="IPR037231">
    <property type="entry name" value="NAP-like_sf"/>
</dbReference>
<dbReference type="AlphaFoldDB" id="A0A8H7EVM6"/>
<dbReference type="SUPFAM" id="SSF143113">
    <property type="entry name" value="NAP-like"/>
    <property type="match status" value="1"/>
</dbReference>
<evidence type="ECO:0000313" key="4">
    <source>
        <dbReference type="EMBL" id="KAF7760313.1"/>
    </source>
</evidence>
<proteinExistence type="inferred from homology"/>
<sequence>MSSTVPISEQNITAPTPQNTPLNQAPISLGLSRPTVPDIAEDQEQEDGMIQGKLAGLIGKSSDYIENLPLEVKQSLEALKGIQTKQDVLQAQLKREITELEKKYLEMSMPLYNRRTAIILGKEVPTVEEVEEGTKYSVKDNESYTPVPTEPAPTATAIPEFWLTALRNHVGLSDLITDRDEGALKHLIDIRYEYLKDTTEQDGKPGYKLFFDFSPNEYFENEILTKTYIYQQEVGYSGDFIYDRAIGTEIKWKEGKDLTRAFEIRKQRNKTTNRTRLIRKAHPTESFFNFFSPPKPLSEEILADLSEDEADEAEEKLELDYQLGEDFKDKIIPRAVDYFTGKALEYDLVEDDEDFVDSDDDDDESGDDDDDDDDEVSEGNKHRSGSKAPKVNPDDCKQQ</sequence>
<feature type="compositionally biased region" description="Acidic residues" evidence="3">
    <location>
        <begin position="350"/>
        <end position="377"/>
    </location>
</feature>
<comment type="similarity">
    <text evidence="1 2">Belongs to the nucleosome assembly protein (NAP) family.</text>
</comment>
<dbReference type="Gene3D" id="3.30.1120.90">
    <property type="entry name" value="Nucleosome assembly protein"/>
    <property type="match status" value="1"/>
</dbReference>
<name>A0A8H7EVM6_AGABI</name>
<comment type="caution">
    <text evidence="4">The sequence shown here is derived from an EMBL/GenBank/DDBJ whole genome shotgun (WGS) entry which is preliminary data.</text>
</comment>
<evidence type="ECO:0008006" key="6">
    <source>
        <dbReference type="Google" id="ProtNLM"/>
    </source>
</evidence>
<evidence type="ECO:0000256" key="1">
    <source>
        <dbReference type="ARBA" id="ARBA00009947"/>
    </source>
</evidence>
<evidence type="ECO:0000256" key="3">
    <source>
        <dbReference type="SAM" id="MobiDB-lite"/>
    </source>
</evidence>
<dbReference type="EMBL" id="JABXXO010000015">
    <property type="protein sequence ID" value="KAF7760313.1"/>
    <property type="molecule type" value="Genomic_DNA"/>
</dbReference>
<evidence type="ECO:0000313" key="5">
    <source>
        <dbReference type="Proteomes" id="UP000629468"/>
    </source>
</evidence>
<reference evidence="4 5" key="1">
    <citation type="journal article" name="Sci. Rep.">
        <title>Telomere-to-telomere assembled and centromere annotated genomes of the two main subspecies of the button mushroom Agaricus bisporus reveal especially polymorphic chromosome ends.</title>
        <authorList>
            <person name="Sonnenberg A.S.M."/>
            <person name="Sedaghat-Telgerd N."/>
            <person name="Lavrijssen B."/>
            <person name="Ohm R.A."/>
            <person name="Hendrickx P.M."/>
            <person name="Scholtmeijer K."/>
            <person name="Baars J.J.P."/>
            <person name="van Peer A."/>
        </authorList>
    </citation>
    <scope>NUCLEOTIDE SEQUENCE [LARGE SCALE GENOMIC DNA]</scope>
    <source>
        <strain evidence="4 5">H119_p4</strain>
    </source>
</reference>
<dbReference type="GO" id="GO:0006334">
    <property type="term" value="P:nucleosome assembly"/>
    <property type="evidence" value="ECO:0007669"/>
    <property type="project" value="InterPro"/>
</dbReference>
<feature type="region of interest" description="Disordered" evidence="3">
    <location>
        <begin position="350"/>
        <end position="399"/>
    </location>
</feature>
<dbReference type="Gene3D" id="1.20.5.1500">
    <property type="match status" value="1"/>
</dbReference>
<accession>A0A8H7EVM6</accession>